<dbReference type="InterPro" id="IPR014748">
    <property type="entry name" value="Enoyl-CoA_hydra_C"/>
</dbReference>
<comment type="similarity">
    <text evidence="1">Belongs to the enoyl-CoA hydratase/isomerase family.</text>
</comment>
<name>A0A4D7QY30_9HYPH</name>
<dbReference type="SUPFAM" id="SSF52096">
    <property type="entry name" value="ClpP/crotonase"/>
    <property type="match status" value="1"/>
</dbReference>
<keyword evidence="2 3" id="KW-0456">Lyase</keyword>
<dbReference type="PANTHER" id="PTHR11941:SF54">
    <property type="entry name" value="ENOYL-COA HYDRATASE, MITOCHONDRIAL"/>
    <property type="match status" value="1"/>
</dbReference>
<dbReference type="GO" id="GO:0006635">
    <property type="term" value="P:fatty acid beta-oxidation"/>
    <property type="evidence" value="ECO:0007669"/>
    <property type="project" value="TreeGrafter"/>
</dbReference>
<sequence length="265" mass="28632">MAATEFETLSLSRPHDHVLVVTMNRPEAMNALNTQMGRDLVQCFEDIALNPGDVRAIVLTGAGERAFCAGGDLKERRGMTDEQWTRQHVIFERMARALIDCPVPVIAAVNGAAYGGGCEIACCCDFIYAAETARFALTEVTLGIMPGAGGTQNLSRAVGERRAKELILTGKPFSAQEGETWGLVNAVASPAELMVAALATAQRIAGNAPISVRQAKQSIHRGLQMSLADGLAFEIEAYNRMVSTEDRHEGVLAFNEKRPPRFKGR</sequence>
<dbReference type="KEGG" id="paqt:E8L99_10410"/>
<dbReference type="EC" id="4.2.1.17" evidence="3"/>
<dbReference type="EMBL" id="CP039865">
    <property type="protein sequence ID" value="QCK88742.1"/>
    <property type="molecule type" value="Genomic_DNA"/>
</dbReference>
<evidence type="ECO:0000256" key="2">
    <source>
        <dbReference type="ARBA" id="ARBA00023239"/>
    </source>
</evidence>
<dbReference type="FunFam" id="1.10.12.10:FF:000001">
    <property type="entry name" value="Probable enoyl-CoA hydratase, mitochondrial"/>
    <property type="match status" value="1"/>
</dbReference>
<proteinExistence type="inferred from homology"/>
<dbReference type="AlphaFoldDB" id="A0A4D7QY30"/>
<dbReference type="Proteomes" id="UP000298588">
    <property type="component" value="Chromosome"/>
</dbReference>
<dbReference type="CDD" id="cd06558">
    <property type="entry name" value="crotonase-like"/>
    <property type="match status" value="1"/>
</dbReference>
<protein>
    <submittedName>
        <fullName evidence="3">Enoyl-CoA hydratase</fullName>
        <ecNumber evidence="3">4.2.1.17</ecNumber>
    </submittedName>
</protein>
<keyword evidence="4" id="KW-1185">Reference proteome</keyword>
<evidence type="ECO:0000313" key="3">
    <source>
        <dbReference type="EMBL" id="QCK88742.1"/>
    </source>
</evidence>
<dbReference type="Pfam" id="PF00378">
    <property type="entry name" value="ECH_1"/>
    <property type="match status" value="1"/>
</dbReference>
<evidence type="ECO:0000256" key="1">
    <source>
        <dbReference type="ARBA" id="ARBA00005254"/>
    </source>
</evidence>
<organism evidence="3 4">
    <name type="scientific">Phreatobacter aquaticus</name>
    <dbReference type="NCBI Taxonomy" id="2570229"/>
    <lineage>
        <taxon>Bacteria</taxon>
        <taxon>Pseudomonadati</taxon>
        <taxon>Pseudomonadota</taxon>
        <taxon>Alphaproteobacteria</taxon>
        <taxon>Hyphomicrobiales</taxon>
        <taxon>Phreatobacteraceae</taxon>
        <taxon>Phreatobacter</taxon>
    </lineage>
</organism>
<dbReference type="GO" id="GO:0004300">
    <property type="term" value="F:enoyl-CoA hydratase activity"/>
    <property type="evidence" value="ECO:0007669"/>
    <property type="project" value="UniProtKB-EC"/>
</dbReference>
<dbReference type="Gene3D" id="3.90.226.10">
    <property type="entry name" value="2-enoyl-CoA Hydratase, Chain A, domain 1"/>
    <property type="match status" value="1"/>
</dbReference>
<dbReference type="Gene3D" id="1.10.12.10">
    <property type="entry name" value="Lyase 2-enoyl-coa Hydratase, Chain A, domain 2"/>
    <property type="match status" value="1"/>
</dbReference>
<dbReference type="InterPro" id="IPR001753">
    <property type="entry name" value="Enoyl-CoA_hydra/iso"/>
</dbReference>
<dbReference type="InterPro" id="IPR029045">
    <property type="entry name" value="ClpP/crotonase-like_dom_sf"/>
</dbReference>
<accession>A0A4D7QY30</accession>
<dbReference type="PANTHER" id="PTHR11941">
    <property type="entry name" value="ENOYL-COA HYDRATASE-RELATED"/>
    <property type="match status" value="1"/>
</dbReference>
<gene>
    <name evidence="3" type="ORF">E8L99_10410</name>
</gene>
<dbReference type="FunFam" id="3.90.226.10:FF:000009">
    <property type="entry name" value="Carnitinyl-CoA dehydratase"/>
    <property type="match status" value="1"/>
</dbReference>
<evidence type="ECO:0000313" key="4">
    <source>
        <dbReference type="Proteomes" id="UP000298588"/>
    </source>
</evidence>
<reference evidence="3 4" key="1">
    <citation type="submission" date="2019-04" db="EMBL/GenBank/DDBJ databases">
        <title>Phreatobacter aquaticus sp. nov.</title>
        <authorList>
            <person name="Choi A."/>
            <person name="Baek K."/>
        </authorList>
    </citation>
    <scope>NUCLEOTIDE SEQUENCE [LARGE SCALE GENOMIC DNA]</scope>
    <source>
        <strain evidence="3 4">NMCR1094</strain>
    </source>
</reference>
<dbReference type="OrthoDB" id="9807606at2"/>